<dbReference type="Proteomes" id="UP001562178">
    <property type="component" value="Unassembled WGS sequence"/>
</dbReference>
<organism evidence="2 3">
    <name type="scientific">Comamonas sediminis</name>
    <dbReference type="NCBI Taxonomy" id="1783360"/>
    <lineage>
        <taxon>Bacteria</taxon>
        <taxon>Pseudomonadati</taxon>
        <taxon>Pseudomonadota</taxon>
        <taxon>Betaproteobacteria</taxon>
        <taxon>Burkholderiales</taxon>
        <taxon>Comamonadaceae</taxon>
        <taxon>Comamonas</taxon>
    </lineage>
</organism>
<feature type="transmembrane region" description="Helical" evidence="1">
    <location>
        <begin position="12"/>
        <end position="29"/>
    </location>
</feature>
<proteinExistence type="predicted"/>
<keyword evidence="1" id="KW-1133">Transmembrane helix</keyword>
<dbReference type="EMBL" id="JBGBDC010000002">
    <property type="protein sequence ID" value="MEY2250340.1"/>
    <property type="molecule type" value="Genomic_DNA"/>
</dbReference>
<keyword evidence="1" id="KW-0812">Transmembrane</keyword>
<comment type="caution">
    <text evidence="2">The sequence shown here is derived from an EMBL/GenBank/DDBJ whole genome shotgun (WGS) entry which is preliminary data.</text>
</comment>
<gene>
    <name evidence="2" type="ORF">AB7A72_04950</name>
</gene>
<keyword evidence="1" id="KW-0472">Membrane</keyword>
<feature type="transmembrane region" description="Helical" evidence="1">
    <location>
        <begin position="97"/>
        <end position="117"/>
    </location>
</feature>
<reference evidence="2 3" key="1">
    <citation type="journal article" date="2016" name="Int. J. Syst. Evol. Microbiol.">
        <title>Description of Comamonas sediminis sp. nov., isolated from lagoon sediments.</title>
        <authorList>
            <person name="Subhash Y."/>
            <person name="Bang J.J."/>
            <person name="You T.H."/>
            <person name="Lee S.S."/>
        </authorList>
    </citation>
    <scope>NUCLEOTIDE SEQUENCE [LARGE SCALE GENOMIC DNA]</scope>
    <source>
        <strain evidence="2 3">JCM 31169</strain>
    </source>
</reference>
<dbReference type="RefSeq" id="WP_369459194.1">
    <property type="nucleotide sequence ID" value="NZ_JBGBDC010000002.1"/>
</dbReference>
<evidence type="ECO:0000313" key="2">
    <source>
        <dbReference type="EMBL" id="MEY2250340.1"/>
    </source>
</evidence>
<feature type="transmembrane region" description="Helical" evidence="1">
    <location>
        <begin position="66"/>
        <end position="85"/>
    </location>
</feature>
<protein>
    <submittedName>
        <fullName evidence="2">Uncharacterized protein</fullName>
    </submittedName>
</protein>
<accession>A0ABV4AYN9</accession>
<name>A0ABV4AYN9_9BURK</name>
<keyword evidence="3" id="KW-1185">Reference proteome</keyword>
<evidence type="ECO:0000313" key="3">
    <source>
        <dbReference type="Proteomes" id="UP001562178"/>
    </source>
</evidence>
<evidence type="ECO:0000256" key="1">
    <source>
        <dbReference type="SAM" id="Phobius"/>
    </source>
</evidence>
<sequence>MSIMNDTTLISWVQIVISALSAWIAWMAYKKMDVDKSRVKAPIETRLANVGVALAFSGSILSFMGFSGWGMLAILIACVFLSTAIGMRPGPIARIEVLALVWINTALAIGISSYLVIKVLLPNELLLQKIAQ</sequence>